<dbReference type="InterPro" id="IPR009057">
    <property type="entry name" value="Homeodomain-like_sf"/>
</dbReference>
<dbReference type="Gene3D" id="1.10.357.10">
    <property type="entry name" value="Tetracycline Repressor, domain 2"/>
    <property type="match status" value="1"/>
</dbReference>
<proteinExistence type="predicted"/>
<dbReference type="AlphaFoldDB" id="A0A1M5W1U0"/>
<feature type="DNA-binding region" description="H-T-H motif" evidence="2">
    <location>
        <begin position="27"/>
        <end position="46"/>
    </location>
</feature>
<evidence type="ECO:0000313" key="4">
    <source>
        <dbReference type="EMBL" id="SHH81431.1"/>
    </source>
</evidence>
<dbReference type="Proteomes" id="UP000184447">
    <property type="component" value="Unassembled WGS sequence"/>
</dbReference>
<dbReference type="STRING" id="1121316.SAMN02745207_02627"/>
<dbReference type="SUPFAM" id="SSF46689">
    <property type="entry name" value="Homeodomain-like"/>
    <property type="match status" value="1"/>
</dbReference>
<dbReference type="Gene3D" id="1.10.10.60">
    <property type="entry name" value="Homeodomain-like"/>
    <property type="match status" value="1"/>
</dbReference>
<dbReference type="EMBL" id="FQXM01000014">
    <property type="protein sequence ID" value="SHH81431.1"/>
    <property type="molecule type" value="Genomic_DNA"/>
</dbReference>
<gene>
    <name evidence="4" type="ORF">SAMN02745207_02627</name>
</gene>
<dbReference type="GO" id="GO:0003677">
    <property type="term" value="F:DNA binding"/>
    <property type="evidence" value="ECO:0007669"/>
    <property type="project" value="UniProtKB-UniRule"/>
</dbReference>
<keyword evidence="5" id="KW-1185">Reference proteome</keyword>
<organism evidence="4 5">
    <name type="scientific">Clostridium grantii DSM 8605</name>
    <dbReference type="NCBI Taxonomy" id="1121316"/>
    <lineage>
        <taxon>Bacteria</taxon>
        <taxon>Bacillati</taxon>
        <taxon>Bacillota</taxon>
        <taxon>Clostridia</taxon>
        <taxon>Eubacteriales</taxon>
        <taxon>Clostridiaceae</taxon>
        <taxon>Clostridium</taxon>
    </lineage>
</organism>
<reference evidence="4 5" key="1">
    <citation type="submission" date="2016-11" db="EMBL/GenBank/DDBJ databases">
        <authorList>
            <person name="Jaros S."/>
            <person name="Januszkiewicz K."/>
            <person name="Wedrychowicz H."/>
        </authorList>
    </citation>
    <scope>NUCLEOTIDE SEQUENCE [LARGE SCALE GENOMIC DNA]</scope>
    <source>
        <strain evidence="4 5">DSM 8605</strain>
    </source>
</reference>
<dbReference type="RefSeq" id="WP_073338874.1">
    <property type="nucleotide sequence ID" value="NZ_FQXM01000014.1"/>
</dbReference>
<evidence type="ECO:0000259" key="3">
    <source>
        <dbReference type="PROSITE" id="PS50977"/>
    </source>
</evidence>
<dbReference type="PROSITE" id="PS50977">
    <property type="entry name" value="HTH_TETR_2"/>
    <property type="match status" value="1"/>
</dbReference>
<accession>A0A1M5W1U0</accession>
<keyword evidence="1 2" id="KW-0238">DNA-binding</keyword>
<evidence type="ECO:0000313" key="5">
    <source>
        <dbReference type="Proteomes" id="UP000184447"/>
    </source>
</evidence>
<dbReference type="PRINTS" id="PR00455">
    <property type="entry name" value="HTHTETR"/>
</dbReference>
<evidence type="ECO:0000256" key="2">
    <source>
        <dbReference type="PROSITE-ProRule" id="PRU00335"/>
    </source>
</evidence>
<dbReference type="InterPro" id="IPR001647">
    <property type="entry name" value="HTH_TetR"/>
</dbReference>
<dbReference type="OrthoDB" id="9780824at2"/>
<name>A0A1M5W1U0_9CLOT</name>
<protein>
    <submittedName>
        <fullName evidence="4">Transcriptional regulator, TetR family</fullName>
    </submittedName>
</protein>
<dbReference type="InterPro" id="IPR050624">
    <property type="entry name" value="HTH-type_Tx_Regulator"/>
</dbReference>
<dbReference type="Pfam" id="PF00440">
    <property type="entry name" value="TetR_N"/>
    <property type="match status" value="1"/>
</dbReference>
<sequence>MAKQETRKNILKVAEELFSKNGYDGVPTKIIANEAGVTEMTLFNHFQNKELLYKTVVKERYLAVEIQSVFSELTYQDLEKDLKRISIKLIENFINNKNILMMRLKEKENFQNDESFRIEQDPLVEQITPVFKSYEKKGLINGSGESVALLFMSAVKGLFYIFLLDDKSEEEIKVKISDFVSTMCNGIICR</sequence>
<dbReference type="PANTHER" id="PTHR43479:SF11">
    <property type="entry name" value="ACREF_ENVCD OPERON REPRESSOR-RELATED"/>
    <property type="match status" value="1"/>
</dbReference>
<dbReference type="PANTHER" id="PTHR43479">
    <property type="entry name" value="ACREF/ENVCD OPERON REPRESSOR-RELATED"/>
    <property type="match status" value="1"/>
</dbReference>
<evidence type="ECO:0000256" key="1">
    <source>
        <dbReference type="ARBA" id="ARBA00023125"/>
    </source>
</evidence>
<feature type="domain" description="HTH tetR-type" evidence="3">
    <location>
        <begin position="4"/>
        <end position="64"/>
    </location>
</feature>